<reference evidence="1 2" key="1">
    <citation type="submission" date="2014-09" db="EMBL/GenBank/DDBJ databases">
        <title>Whole genome shotgun sequence of Escherichia vulneris NBRC 102420.</title>
        <authorList>
            <person name="Yoshida Y."/>
            <person name="Hosoyama A."/>
            <person name="Tsuchikane K."/>
            <person name="Ohji S."/>
            <person name="Ichikawa N."/>
            <person name="Kimura A."/>
            <person name="Yamazoe A."/>
            <person name="Ezaki T."/>
            <person name="Fujita N."/>
        </authorList>
    </citation>
    <scope>NUCLEOTIDE SEQUENCE [LARGE SCALE GENOMIC DNA]</scope>
    <source>
        <strain evidence="1 2">NBRC 102420</strain>
    </source>
</reference>
<proteinExistence type="predicted"/>
<gene>
    <name evidence="1" type="ORF">EV102420_08_01860</name>
</gene>
<dbReference type="RefSeq" id="WP_052512328.1">
    <property type="nucleotide sequence ID" value="NZ_BBMZ01000008.1"/>
</dbReference>
<dbReference type="Pfam" id="PF07377">
    <property type="entry name" value="DUF1493"/>
    <property type="match status" value="1"/>
</dbReference>
<name>A0A090V0T3_PSEVU</name>
<dbReference type="EMBL" id="BBMZ01000008">
    <property type="protein sequence ID" value="GAL57723.1"/>
    <property type="molecule type" value="Genomic_DNA"/>
</dbReference>
<dbReference type="eggNOG" id="ENOG50349YB">
    <property type="taxonomic scope" value="Bacteria"/>
</dbReference>
<sequence>MSGDKASEILHFVRYELSANRLGIDDSLTSGNSMTVFEDVFAMMERFSGRYGVECSSIDWLKYYPPVGIAFLPNFLLPAKLKTDRTLPVPLTVRMLIESERAGRWLYD</sequence>
<evidence type="ECO:0000313" key="1">
    <source>
        <dbReference type="EMBL" id="GAL57723.1"/>
    </source>
</evidence>
<evidence type="ECO:0000313" key="2">
    <source>
        <dbReference type="Proteomes" id="UP000029462"/>
    </source>
</evidence>
<dbReference type="OrthoDB" id="6476622at2"/>
<protein>
    <recommendedName>
        <fullName evidence="3">Acyl carrier protein</fullName>
    </recommendedName>
</protein>
<comment type="caution">
    <text evidence="1">The sequence shown here is derived from an EMBL/GenBank/DDBJ whole genome shotgun (WGS) entry which is preliminary data.</text>
</comment>
<dbReference type="Proteomes" id="UP000029462">
    <property type="component" value="Unassembled WGS sequence"/>
</dbReference>
<accession>A0A090V0T3</accession>
<evidence type="ECO:0008006" key="3">
    <source>
        <dbReference type="Google" id="ProtNLM"/>
    </source>
</evidence>
<dbReference type="AlphaFoldDB" id="A0A090V0T3"/>
<keyword evidence="2" id="KW-1185">Reference proteome</keyword>
<dbReference type="InterPro" id="IPR010862">
    <property type="entry name" value="DUF1493"/>
</dbReference>
<organism evidence="1 2">
    <name type="scientific">Pseudescherichia vulneris NBRC 102420</name>
    <dbReference type="NCBI Taxonomy" id="1115515"/>
    <lineage>
        <taxon>Bacteria</taxon>
        <taxon>Pseudomonadati</taxon>
        <taxon>Pseudomonadota</taxon>
        <taxon>Gammaproteobacteria</taxon>
        <taxon>Enterobacterales</taxon>
        <taxon>Enterobacteriaceae</taxon>
        <taxon>Pseudescherichia</taxon>
    </lineage>
</organism>